<comment type="caution">
    <text evidence="1">The sequence shown here is derived from an EMBL/GenBank/DDBJ whole genome shotgun (WGS) entry which is preliminary data.</text>
</comment>
<reference evidence="1" key="1">
    <citation type="submission" date="2020-10" db="EMBL/GenBank/DDBJ databases">
        <title>Sequencing the genomes of 1000 actinobacteria strains.</title>
        <authorList>
            <person name="Klenk H.-P."/>
        </authorList>
    </citation>
    <scope>NUCLEOTIDE SEQUENCE</scope>
    <source>
        <strain evidence="1">DSM 45354</strain>
    </source>
</reference>
<dbReference type="EMBL" id="JADBEM010000001">
    <property type="protein sequence ID" value="MBE1608549.1"/>
    <property type="molecule type" value="Genomic_DNA"/>
</dbReference>
<dbReference type="Gene3D" id="1.20.120.450">
    <property type="entry name" value="dinb family like domain"/>
    <property type="match status" value="1"/>
</dbReference>
<protein>
    <recommendedName>
        <fullName evidence="3">DinB family protein</fullName>
    </recommendedName>
</protein>
<dbReference type="AlphaFoldDB" id="A0A927MYA2"/>
<dbReference type="RefSeq" id="WP_192752312.1">
    <property type="nucleotide sequence ID" value="NZ_BAABJL010000097.1"/>
</dbReference>
<evidence type="ECO:0000313" key="2">
    <source>
        <dbReference type="Proteomes" id="UP000638648"/>
    </source>
</evidence>
<evidence type="ECO:0000313" key="1">
    <source>
        <dbReference type="EMBL" id="MBE1608549.1"/>
    </source>
</evidence>
<dbReference type="Proteomes" id="UP000638648">
    <property type="component" value="Unassembled WGS sequence"/>
</dbReference>
<proteinExistence type="predicted"/>
<dbReference type="SUPFAM" id="SSF109854">
    <property type="entry name" value="DinB/YfiT-like putative metalloenzymes"/>
    <property type="match status" value="1"/>
</dbReference>
<gene>
    <name evidence="1" type="ORF">HEB94_005397</name>
</gene>
<accession>A0A927MYA2</accession>
<dbReference type="InterPro" id="IPR007061">
    <property type="entry name" value="MST-like"/>
</dbReference>
<keyword evidence="2" id="KW-1185">Reference proteome</keyword>
<evidence type="ECO:0008006" key="3">
    <source>
        <dbReference type="Google" id="ProtNLM"/>
    </source>
</evidence>
<dbReference type="Pfam" id="PF04978">
    <property type="entry name" value="MST"/>
    <property type="match status" value="1"/>
</dbReference>
<name>A0A927MYA2_9ACTN</name>
<dbReference type="InterPro" id="IPR034660">
    <property type="entry name" value="DinB/YfiT-like"/>
</dbReference>
<sequence length="191" mass="21131">MKEMLWSQLRAARDSLVWKLDGLGEYDLRRPMTPTGTNLLGLAKHLGSQEYGKFGEVFGRPAPEQLACVADGSIWHYGDMWATPEESAEYIMGFYRRACAHADETIGALDLDTIGSVPWSQGEETTLGAMLLNMLGETQRHAGHIDIVRELIDGFAGGMPDASGFHEGADEQWWREYVDRLEAAARAAAAR</sequence>
<organism evidence="1 2">
    <name type="scientific">Actinopolymorpha pittospori</name>
    <dbReference type="NCBI Taxonomy" id="648752"/>
    <lineage>
        <taxon>Bacteria</taxon>
        <taxon>Bacillati</taxon>
        <taxon>Actinomycetota</taxon>
        <taxon>Actinomycetes</taxon>
        <taxon>Propionibacteriales</taxon>
        <taxon>Actinopolymorphaceae</taxon>
        <taxon>Actinopolymorpha</taxon>
    </lineage>
</organism>